<reference evidence="5" key="3">
    <citation type="submission" date="2020-05" db="UniProtKB">
        <authorList>
            <consortium name="EnsemblMetazoa"/>
        </authorList>
    </citation>
    <scope>IDENTIFICATION</scope>
    <source>
        <strain evidence="5">USDA</strain>
    </source>
</reference>
<comment type="subcellular location">
    <subcellularLocation>
        <location evidence="3">Peroxisome membrane</location>
    </subcellularLocation>
</comment>
<keyword evidence="3" id="KW-0962">Peroxisome biogenesis</keyword>
<evidence type="ECO:0000313" key="5">
    <source>
        <dbReference type="EnsemblMetazoa" id="PHUM457620-PA"/>
    </source>
</evidence>
<accession>E0VV12</accession>
<dbReference type="GeneID" id="8230666"/>
<dbReference type="FunCoup" id="E0VV12">
    <property type="interactions" value="1668"/>
</dbReference>
<dbReference type="AlphaFoldDB" id="E0VV12"/>
<name>E0VV12_PEDHC</name>
<dbReference type="RefSeq" id="XP_002429956.1">
    <property type="nucleotide sequence ID" value="XM_002429911.1"/>
</dbReference>
<dbReference type="CTD" id="8230666"/>
<dbReference type="Pfam" id="PF08610">
    <property type="entry name" value="Pex16"/>
    <property type="match status" value="1"/>
</dbReference>
<reference evidence="4" key="1">
    <citation type="submission" date="2007-04" db="EMBL/GenBank/DDBJ databases">
        <title>Annotation of Pediculus humanus corporis strain USDA.</title>
        <authorList>
            <person name="Kirkness E."/>
            <person name="Hannick L."/>
            <person name="Hass B."/>
            <person name="Bruggner R."/>
            <person name="Lawson D."/>
            <person name="Bidwell S."/>
            <person name="Joardar V."/>
            <person name="Caler E."/>
            <person name="Walenz B."/>
            <person name="Inman J."/>
            <person name="Schobel S."/>
            <person name="Galinsky K."/>
            <person name="Amedeo P."/>
            <person name="Strausberg R."/>
        </authorList>
    </citation>
    <scope>NUCLEOTIDE SEQUENCE</scope>
    <source>
        <strain evidence="4">USDA</strain>
    </source>
</reference>
<dbReference type="EMBL" id="DS235800">
    <property type="protein sequence ID" value="EEB17218.1"/>
    <property type="molecule type" value="Genomic_DNA"/>
</dbReference>
<dbReference type="eggNOG" id="KOG4546">
    <property type="taxonomic scope" value="Eukaryota"/>
</dbReference>
<protein>
    <recommendedName>
        <fullName evidence="2 3">Peroxisomal membrane protein PEX16</fullName>
    </recommendedName>
</protein>
<dbReference type="EnsemblMetazoa" id="PHUM457620-RA">
    <property type="protein sequence ID" value="PHUM457620-PA"/>
    <property type="gene ID" value="PHUM457620"/>
</dbReference>
<dbReference type="KEGG" id="phu:Phum_PHUM457620"/>
<dbReference type="HOGENOM" id="CLU_070601_0_0_1"/>
<evidence type="ECO:0000256" key="2">
    <source>
        <dbReference type="ARBA" id="ARBA00018577"/>
    </source>
</evidence>
<dbReference type="PANTHER" id="PTHR13299:SF0">
    <property type="entry name" value="PEROXISOMAL MEMBRANE PROTEIN PEX16"/>
    <property type="match status" value="1"/>
</dbReference>
<dbReference type="InterPro" id="IPR013919">
    <property type="entry name" value="Pex16"/>
</dbReference>
<comment type="similarity">
    <text evidence="1 3">Belongs to the peroxin-16 family.</text>
</comment>
<dbReference type="GO" id="GO:0007031">
    <property type="term" value="P:peroxisome organization"/>
    <property type="evidence" value="ECO:0007669"/>
    <property type="project" value="UniProtKB-KW"/>
</dbReference>
<evidence type="ECO:0000313" key="6">
    <source>
        <dbReference type="Proteomes" id="UP000009046"/>
    </source>
</evidence>
<dbReference type="STRING" id="121224.E0VV12"/>
<evidence type="ECO:0000256" key="3">
    <source>
        <dbReference type="RuleBase" id="RU365003"/>
    </source>
</evidence>
<keyword evidence="3" id="KW-0576">Peroxisome</keyword>
<dbReference type="PANTHER" id="PTHR13299">
    <property type="entry name" value="PEROXISOMAL MEMBRANE PROTEIN PEX16"/>
    <property type="match status" value="1"/>
</dbReference>
<dbReference type="Proteomes" id="UP000009046">
    <property type="component" value="Unassembled WGS sequence"/>
</dbReference>
<dbReference type="OrthoDB" id="2021143at2759"/>
<dbReference type="OMA" id="PTWQSTY"/>
<evidence type="ECO:0000256" key="1">
    <source>
        <dbReference type="ARBA" id="ARBA00009505"/>
    </source>
</evidence>
<dbReference type="InParanoid" id="E0VV12"/>
<dbReference type="GO" id="GO:0005778">
    <property type="term" value="C:peroxisomal membrane"/>
    <property type="evidence" value="ECO:0007669"/>
    <property type="project" value="UniProtKB-SubCell"/>
</dbReference>
<sequence length="336" mass="39123">MNSVKSSLSSFFNNYKDWVCRNPQTASEIESSIKWLSYFAAGKVNNSIIVTELVYSASNLLVLFNDIIILSSQKKFCNYGNKIKIWLSVLEYTEVFLEISSKSVWGKKGKWTVVVSIQLMKCILKFILLINFKQNIISQPPILPQKRNTVGFNGNYSDEILKINKIAFSLKRSGRIIRKVSASPSFHNRLWKPPYFSSDKINTEDQQKIITQPQILIGEMLYISKPILILITILKYGQRTWVPWLLLYLVQLESKNHSNNNNNNYTPGQKLEISRRKLLLLLYLMKSPFYERHSKDLIVGFLNSLSKNIPLAKFICKPILQYLPHWQETYFYLWSS</sequence>
<keyword evidence="6" id="KW-1185">Reference proteome</keyword>
<organism>
    <name type="scientific">Pediculus humanus subsp. corporis</name>
    <name type="common">Body louse</name>
    <dbReference type="NCBI Taxonomy" id="121224"/>
    <lineage>
        <taxon>Eukaryota</taxon>
        <taxon>Metazoa</taxon>
        <taxon>Ecdysozoa</taxon>
        <taxon>Arthropoda</taxon>
        <taxon>Hexapoda</taxon>
        <taxon>Insecta</taxon>
        <taxon>Pterygota</taxon>
        <taxon>Neoptera</taxon>
        <taxon>Paraneoptera</taxon>
        <taxon>Psocodea</taxon>
        <taxon>Troctomorpha</taxon>
        <taxon>Phthiraptera</taxon>
        <taxon>Anoplura</taxon>
        <taxon>Pediculidae</taxon>
        <taxon>Pediculus</taxon>
    </lineage>
</organism>
<reference evidence="4" key="2">
    <citation type="submission" date="2007-04" db="EMBL/GenBank/DDBJ databases">
        <title>The genome of the human body louse.</title>
        <authorList>
            <consortium name="The Human Body Louse Genome Consortium"/>
            <person name="Kirkness E."/>
            <person name="Walenz B."/>
            <person name="Hass B."/>
            <person name="Bruggner R."/>
            <person name="Strausberg R."/>
        </authorList>
    </citation>
    <scope>NUCLEOTIDE SEQUENCE</scope>
    <source>
        <strain evidence="4">USDA</strain>
    </source>
</reference>
<dbReference type="EMBL" id="AAZO01005565">
    <property type="status" value="NOT_ANNOTATED_CDS"/>
    <property type="molecule type" value="Genomic_DNA"/>
</dbReference>
<dbReference type="VEuPathDB" id="VectorBase:PHUM457620"/>
<gene>
    <name evidence="5" type="primary">8230666</name>
    <name evidence="4" type="ORF">Phum_PHUM457620</name>
</gene>
<evidence type="ECO:0000313" key="4">
    <source>
        <dbReference type="EMBL" id="EEB17218.1"/>
    </source>
</evidence>
<proteinExistence type="inferred from homology"/>